<keyword evidence="5" id="KW-0547">Nucleotide-binding</keyword>
<dbReference type="Gene3D" id="3.30.450.20">
    <property type="entry name" value="PAS domain"/>
    <property type="match status" value="1"/>
</dbReference>
<evidence type="ECO:0000259" key="12">
    <source>
        <dbReference type="PROSITE" id="PS50110"/>
    </source>
</evidence>
<evidence type="ECO:0000313" key="14">
    <source>
        <dbReference type="EMBL" id="TFI56894.1"/>
    </source>
</evidence>
<dbReference type="InterPro" id="IPR036890">
    <property type="entry name" value="HATPase_C_sf"/>
</dbReference>
<dbReference type="EMBL" id="SPDV01000047">
    <property type="protein sequence ID" value="TFI56894.1"/>
    <property type="molecule type" value="Genomic_DNA"/>
</dbReference>
<dbReference type="Gene3D" id="3.30.565.10">
    <property type="entry name" value="Histidine kinase-like ATPase, C-terminal domain"/>
    <property type="match status" value="1"/>
</dbReference>
<dbReference type="PANTHER" id="PTHR43065">
    <property type="entry name" value="SENSOR HISTIDINE KINASE"/>
    <property type="match status" value="1"/>
</dbReference>
<evidence type="ECO:0000259" key="11">
    <source>
        <dbReference type="PROSITE" id="PS50109"/>
    </source>
</evidence>
<dbReference type="SMART" id="SM00388">
    <property type="entry name" value="HisKA"/>
    <property type="match status" value="1"/>
</dbReference>
<dbReference type="Pfam" id="PF13426">
    <property type="entry name" value="PAS_9"/>
    <property type="match status" value="1"/>
</dbReference>
<dbReference type="InterPro" id="IPR001789">
    <property type="entry name" value="Sig_transdc_resp-reg_receiver"/>
</dbReference>
<comment type="caution">
    <text evidence="14">The sequence shown here is derived from an EMBL/GenBank/DDBJ whole genome shotgun (WGS) entry which is preliminary data.</text>
</comment>
<keyword evidence="8" id="KW-0902">Two-component regulatory system</keyword>
<evidence type="ECO:0000313" key="15">
    <source>
        <dbReference type="Proteomes" id="UP000298213"/>
    </source>
</evidence>
<dbReference type="SUPFAM" id="SSF55874">
    <property type="entry name" value="ATPase domain of HSP90 chaperone/DNA topoisomerase II/histidine kinase"/>
    <property type="match status" value="1"/>
</dbReference>
<dbReference type="InterPro" id="IPR000014">
    <property type="entry name" value="PAS"/>
</dbReference>
<evidence type="ECO:0000256" key="2">
    <source>
        <dbReference type="ARBA" id="ARBA00012438"/>
    </source>
</evidence>
<name>A0A4Y8ZLR0_9SPHN</name>
<organism evidence="14 15">
    <name type="scientific">Sphingomonas parva</name>
    <dbReference type="NCBI Taxonomy" id="2555898"/>
    <lineage>
        <taxon>Bacteria</taxon>
        <taxon>Pseudomonadati</taxon>
        <taxon>Pseudomonadota</taxon>
        <taxon>Alphaproteobacteria</taxon>
        <taxon>Sphingomonadales</taxon>
        <taxon>Sphingomonadaceae</taxon>
        <taxon>Sphingomonas</taxon>
    </lineage>
</organism>
<sequence>MSGPDPDTTFEPLGADDVDDLFEHAPCGYVSAQADCRILRVNSTLAKWLGSAPHELVGRRFPDLLNIAGKIFYETHFAPLLRMQGSFDEVALEMVRSDGTMLPVLVNAVERRDEAGQVRFTRITVFNATDRRRYEQELLHARRSAEQASAELRELNATLEARVAEAVEERMRAEEALRQSQKMEAIGQLTGGVAHDFNNLLTVILGGLDTMIRQMPSLPRSAQTERIERSARMALHAGERAATLTARLLAFARRQPLDPKPLDAGRLITNLADLLQRTLGETISLETVSGGGLWRTQADANELENALVNLAVNAKDAMPAGGRLTIETSNAYLDESYVAQVPEPVPPGQYVLIAVSDTGTGMAPETLAHVFEPFFTTKEVGKGTGLGLSQVYGFVRQSGGHLRIYSEVDEGTTVKIYLPRLMAEVAPPESERARPQPLTHGGLETILVVEDHDDLRAFSTGILRELGYRVLEAANGRSALEVLQAAHDVDLLFTDVVLPEGMDGRRLADEAKRRRPAIKVLFTTGYTRNAIVHNGRLDPGVNLISKPFSFEGLAAKVREVLDAGSEVSVSP</sequence>
<keyword evidence="3 9" id="KW-0597">Phosphoprotein</keyword>
<keyword evidence="15" id="KW-1185">Reference proteome</keyword>
<dbReference type="Pfam" id="PF00072">
    <property type="entry name" value="Response_reg"/>
    <property type="match status" value="1"/>
</dbReference>
<dbReference type="Pfam" id="PF02518">
    <property type="entry name" value="HATPase_c"/>
    <property type="match status" value="1"/>
</dbReference>
<dbReference type="CDD" id="cd16919">
    <property type="entry name" value="HATPase_CckA-like"/>
    <property type="match status" value="1"/>
</dbReference>
<dbReference type="Proteomes" id="UP000298213">
    <property type="component" value="Unassembled WGS sequence"/>
</dbReference>
<dbReference type="PROSITE" id="PS50109">
    <property type="entry name" value="HIS_KIN"/>
    <property type="match status" value="1"/>
</dbReference>
<dbReference type="InterPro" id="IPR003661">
    <property type="entry name" value="HisK_dim/P_dom"/>
</dbReference>
<dbReference type="InterPro" id="IPR036097">
    <property type="entry name" value="HisK_dim/P_sf"/>
</dbReference>
<dbReference type="PRINTS" id="PR00344">
    <property type="entry name" value="BCTRLSENSOR"/>
</dbReference>
<evidence type="ECO:0000256" key="4">
    <source>
        <dbReference type="ARBA" id="ARBA00022679"/>
    </source>
</evidence>
<dbReference type="GO" id="GO:0005524">
    <property type="term" value="F:ATP binding"/>
    <property type="evidence" value="ECO:0007669"/>
    <property type="project" value="UniProtKB-KW"/>
</dbReference>
<protein>
    <recommendedName>
        <fullName evidence="2">histidine kinase</fullName>
        <ecNumber evidence="2">2.7.13.3</ecNumber>
    </recommendedName>
</protein>
<evidence type="ECO:0000256" key="9">
    <source>
        <dbReference type="PROSITE-ProRule" id="PRU00169"/>
    </source>
</evidence>
<keyword evidence="10" id="KW-0175">Coiled coil</keyword>
<dbReference type="SUPFAM" id="SSF55785">
    <property type="entry name" value="PYP-like sensor domain (PAS domain)"/>
    <property type="match status" value="1"/>
</dbReference>
<feature type="domain" description="PAC" evidence="13">
    <location>
        <begin position="88"/>
        <end position="140"/>
    </location>
</feature>
<comment type="catalytic activity">
    <reaction evidence="1">
        <text>ATP + protein L-histidine = ADP + protein N-phospho-L-histidine.</text>
        <dbReference type="EC" id="2.7.13.3"/>
    </reaction>
</comment>
<accession>A0A4Y8ZLR0</accession>
<evidence type="ECO:0000256" key="10">
    <source>
        <dbReference type="SAM" id="Coils"/>
    </source>
</evidence>
<dbReference type="InterPro" id="IPR035965">
    <property type="entry name" value="PAS-like_dom_sf"/>
</dbReference>
<dbReference type="SUPFAM" id="SSF47384">
    <property type="entry name" value="Homodimeric domain of signal transducing histidine kinase"/>
    <property type="match status" value="1"/>
</dbReference>
<evidence type="ECO:0000256" key="5">
    <source>
        <dbReference type="ARBA" id="ARBA00022741"/>
    </source>
</evidence>
<dbReference type="InterPro" id="IPR004358">
    <property type="entry name" value="Sig_transdc_His_kin-like_C"/>
</dbReference>
<dbReference type="SMART" id="SM00387">
    <property type="entry name" value="HATPase_c"/>
    <property type="match status" value="1"/>
</dbReference>
<dbReference type="SUPFAM" id="SSF52172">
    <property type="entry name" value="CheY-like"/>
    <property type="match status" value="1"/>
</dbReference>
<dbReference type="NCBIfam" id="TIGR00229">
    <property type="entry name" value="sensory_box"/>
    <property type="match status" value="1"/>
</dbReference>
<dbReference type="PANTHER" id="PTHR43065:SF46">
    <property type="entry name" value="C4-DICARBOXYLATE TRANSPORT SENSOR PROTEIN DCTB"/>
    <property type="match status" value="1"/>
</dbReference>
<feature type="domain" description="Histidine kinase" evidence="11">
    <location>
        <begin position="192"/>
        <end position="422"/>
    </location>
</feature>
<dbReference type="EC" id="2.7.13.3" evidence="2"/>
<feature type="domain" description="Response regulatory" evidence="12">
    <location>
        <begin position="445"/>
        <end position="561"/>
    </location>
</feature>
<dbReference type="InterPro" id="IPR011006">
    <property type="entry name" value="CheY-like_superfamily"/>
</dbReference>
<dbReference type="Gene3D" id="1.10.287.130">
    <property type="match status" value="1"/>
</dbReference>
<reference evidence="14 15" key="1">
    <citation type="submission" date="2019-03" db="EMBL/GenBank/DDBJ databases">
        <title>Genome sequence of Sphingomonas sp. 17J27-24.</title>
        <authorList>
            <person name="Kim M."/>
            <person name="Maeng S."/>
            <person name="Sathiyaraj S."/>
        </authorList>
    </citation>
    <scope>NUCLEOTIDE SEQUENCE [LARGE SCALE GENOMIC DNA]</scope>
    <source>
        <strain evidence="14 15">17J27-24</strain>
    </source>
</reference>
<keyword evidence="4" id="KW-0808">Transferase</keyword>
<gene>
    <name evidence="14" type="ORF">E2493_17985</name>
</gene>
<evidence type="ECO:0000256" key="8">
    <source>
        <dbReference type="ARBA" id="ARBA00023012"/>
    </source>
</evidence>
<dbReference type="GO" id="GO:0000155">
    <property type="term" value="F:phosphorelay sensor kinase activity"/>
    <property type="evidence" value="ECO:0007669"/>
    <property type="project" value="InterPro"/>
</dbReference>
<dbReference type="InterPro" id="IPR000700">
    <property type="entry name" value="PAS-assoc_C"/>
</dbReference>
<evidence type="ECO:0000256" key="3">
    <source>
        <dbReference type="ARBA" id="ARBA00022553"/>
    </source>
</evidence>
<keyword evidence="7" id="KW-0067">ATP-binding</keyword>
<keyword evidence="6" id="KW-0418">Kinase</keyword>
<dbReference type="SMART" id="SM00448">
    <property type="entry name" value="REC"/>
    <property type="match status" value="1"/>
</dbReference>
<dbReference type="Gene3D" id="3.40.50.2300">
    <property type="match status" value="1"/>
</dbReference>
<dbReference type="PROSITE" id="PS50113">
    <property type="entry name" value="PAC"/>
    <property type="match status" value="1"/>
</dbReference>
<dbReference type="InterPro" id="IPR003594">
    <property type="entry name" value="HATPase_dom"/>
</dbReference>
<dbReference type="PROSITE" id="PS50110">
    <property type="entry name" value="RESPONSE_REGULATORY"/>
    <property type="match status" value="1"/>
</dbReference>
<evidence type="ECO:0000256" key="1">
    <source>
        <dbReference type="ARBA" id="ARBA00000085"/>
    </source>
</evidence>
<dbReference type="CDD" id="cd18161">
    <property type="entry name" value="REC_hyHK_blue-like"/>
    <property type="match status" value="1"/>
</dbReference>
<evidence type="ECO:0000256" key="7">
    <source>
        <dbReference type="ARBA" id="ARBA00022840"/>
    </source>
</evidence>
<feature type="coiled-coil region" evidence="10">
    <location>
        <begin position="131"/>
        <end position="184"/>
    </location>
</feature>
<evidence type="ECO:0000259" key="13">
    <source>
        <dbReference type="PROSITE" id="PS50113"/>
    </source>
</evidence>
<feature type="modified residue" description="4-aspartylphosphate" evidence="9">
    <location>
        <position position="495"/>
    </location>
</feature>
<dbReference type="CDD" id="cd00082">
    <property type="entry name" value="HisKA"/>
    <property type="match status" value="1"/>
</dbReference>
<dbReference type="CDD" id="cd00130">
    <property type="entry name" value="PAS"/>
    <property type="match status" value="1"/>
</dbReference>
<dbReference type="AlphaFoldDB" id="A0A4Y8ZLR0"/>
<dbReference type="InterPro" id="IPR005467">
    <property type="entry name" value="His_kinase_dom"/>
</dbReference>
<proteinExistence type="predicted"/>
<dbReference type="OrthoDB" id="9796100at2"/>
<evidence type="ECO:0000256" key="6">
    <source>
        <dbReference type="ARBA" id="ARBA00022777"/>
    </source>
</evidence>